<dbReference type="AlphaFoldDB" id="A0A261G4W7"/>
<protein>
    <submittedName>
        <fullName evidence="1">Uncharacterized protein</fullName>
    </submittedName>
</protein>
<gene>
    <name evidence="1" type="ORF">BHAP_0310</name>
</gene>
<dbReference type="EMBL" id="MWWY01000005">
    <property type="protein sequence ID" value="OZG66448.1"/>
    <property type="molecule type" value="Genomic_DNA"/>
</dbReference>
<reference evidence="1 2" key="1">
    <citation type="journal article" date="2017" name="BMC Genomics">
        <title>Comparative genomic and phylogenomic analyses of the Bifidobacteriaceae family.</title>
        <authorList>
            <person name="Lugli G.A."/>
            <person name="Milani C."/>
            <person name="Turroni F."/>
            <person name="Duranti S."/>
            <person name="Mancabelli L."/>
            <person name="Mangifesta M."/>
            <person name="Ferrario C."/>
            <person name="Modesto M."/>
            <person name="Mattarelli P."/>
            <person name="Jiri K."/>
            <person name="van Sinderen D."/>
            <person name="Ventura M."/>
        </authorList>
    </citation>
    <scope>NUCLEOTIDE SEQUENCE [LARGE SCALE GENOMIC DNA]</scope>
    <source>
        <strain evidence="1 2">DSM 100202</strain>
    </source>
</reference>
<dbReference type="Proteomes" id="UP000216074">
    <property type="component" value="Unassembled WGS sequence"/>
</dbReference>
<name>A0A261G4W7_9BIFI</name>
<accession>A0A261G4W7</accession>
<evidence type="ECO:0000313" key="2">
    <source>
        <dbReference type="Proteomes" id="UP000216074"/>
    </source>
</evidence>
<organism evidence="1 2">
    <name type="scientific">Bifidobacterium hapali</name>
    <dbReference type="NCBI Taxonomy" id="1630172"/>
    <lineage>
        <taxon>Bacteria</taxon>
        <taxon>Bacillati</taxon>
        <taxon>Actinomycetota</taxon>
        <taxon>Actinomycetes</taxon>
        <taxon>Bifidobacteriales</taxon>
        <taxon>Bifidobacteriaceae</taxon>
        <taxon>Bifidobacterium</taxon>
    </lineage>
</organism>
<evidence type="ECO:0000313" key="1">
    <source>
        <dbReference type="EMBL" id="OZG66448.1"/>
    </source>
</evidence>
<comment type="caution">
    <text evidence="1">The sequence shown here is derived from an EMBL/GenBank/DDBJ whole genome shotgun (WGS) entry which is preliminary data.</text>
</comment>
<keyword evidence="2" id="KW-1185">Reference proteome</keyword>
<sequence length="82" mass="9993">MTVVFLLWKTVSIRRILYYDFVENIYLYNKLDEHSRVMVNPYRSTLTHCTVFFAAIVTSERQYLQITLEQCVEYRREQPPDH</sequence>
<proteinExistence type="predicted"/>